<dbReference type="InterPro" id="IPR036318">
    <property type="entry name" value="FAD-bd_PCMH-like_sf"/>
</dbReference>
<keyword evidence="3" id="KW-1003">Cell membrane</keyword>
<proteinExistence type="inferred from homology"/>
<gene>
    <name evidence="14" type="ORF">GCM10009839_90840</name>
</gene>
<evidence type="ECO:0000256" key="1">
    <source>
        <dbReference type="ARBA" id="ARBA00004651"/>
    </source>
</evidence>
<evidence type="ECO:0000259" key="12">
    <source>
        <dbReference type="PROSITE" id="PS51371"/>
    </source>
</evidence>
<evidence type="ECO:0000256" key="3">
    <source>
        <dbReference type="ARBA" id="ARBA00022475"/>
    </source>
</evidence>
<dbReference type="InterPro" id="IPR046342">
    <property type="entry name" value="CBS_dom_sf"/>
</dbReference>
<dbReference type="InterPro" id="IPR005170">
    <property type="entry name" value="Transptr-assoc_dom"/>
</dbReference>
<feature type="domain" description="CBS" evidence="12">
    <location>
        <begin position="221"/>
        <end position="282"/>
    </location>
</feature>
<evidence type="ECO:0000313" key="14">
    <source>
        <dbReference type="EMBL" id="GAA2065072.1"/>
    </source>
</evidence>
<dbReference type="InterPro" id="IPR051676">
    <property type="entry name" value="UPF0053_domain"/>
</dbReference>
<dbReference type="EMBL" id="BAAAQN010000100">
    <property type="protein sequence ID" value="GAA2065072.1"/>
    <property type="molecule type" value="Genomic_DNA"/>
</dbReference>
<evidence type="ECO:0000256" key="9">
    <source>
        <dbReference type="PROSITE-ProRule" id="PRU00703"/>
    </source>
</evidence>
<dbReference type="CDD" id="cd04590">
    <property type="entry name" value="CBS_pair_CorC_HlyC_assoc"/>
    <property type="match status" value="1"/>
</dbReference>
<feature type="transmembrane region" description="Helical" evidence="11">
    <location>
        <begin position="98"/>
        <end position="119"/>
    </location>
</feature>
<dbReference type="Gene3D" id="3.10.580.10">
    <property type="entry name" value="CBS-domain"/>
    <property type="match status" value="1"/>
</dbReference>
<feature type="domain" description="CBS" evidence="12">
    <location>
        <begin position="285"/>
        <end position="342"/>
    </location>
</feature>
<evidence type="ECO:0000256" key="6">
    <source>
        <dbReference type="ARBA" id="ARBA00022989"/>
    </source>
</evidence>
<dbReference type="SUPFAM" id="SSF56176">
    <property type="entry name" value="FAD-binding/transporter-associated domain-like"/>
    <property type="match status" value="1"/>
</dbReference>
<dbReference type="InterPro" id="IPR044751">
    <property type="entry name" value="Ion_transp-like_CBS"/>
</dbReference>
<keyword evidence="6 10" id="KW-1133">Transmembrane helix</keyword>
<feature type="domain" description="CNNM transmembrane" evidence="13">
    <location>
        <begin position="1"/>
        <end position="202"/>
    </location>
</feature>
<name>A0ABP5H8S6_9ACTN</name>
<dbReference type="Pfam" id="PF00571">
    <property type="entry name" value="CBS"/>
    <property type="match status" value="2"/>
</dbReference>
<comment type="similarity">
    <text evidence="2">Belongs to the UPF0053 family.</text>
</comment>
<accession>A0ABP5H8S6</accession>
<sequence length="455" mass="48004">MLTLLGLLAIAVLTAATGYFVSQEFAFIAADRGRLRQLAEDGDAAAERAYRVTGRLSFMLSGAQFGITVTALLVGYVAEPLLGAGLADLLGFTGWSHAARLSLSVAVALAVATVVQMVLGELLPKNLAIAKPVGTARALSSSTLLYLRIVGPLVRLFDGAAARLVRAVGIEPVEELPQGASEEDLQHIIDESHLQGLLDTELSQLLDRALDFRGLTAGQAMTPRVNVHTVRAGAPVTRVVEMLVTGNSRFPVTGEGIDDLLGVVGLAEVLAVPPALRGTTPVRDACSPALLVPENLPLPELLERLRSEHRQLACVIDEFGGFAGVVTLEDVTEELVGEIQDEDDLDGAVIQRRPDGGWTVPARMRIDEVADTTGIPLPADETYTTVSGLALRHLGRTARVGDEVALTVRAPYTEDGPSELSVLLRIVAVKRQVPATVVLTTRPVDDGTGAGEAAP</sequence>
<dbReference type="Gene3D" id="3.30.465.10">
    <property type="match status" value="1"/>
</dbReference>
<keyword evidence="8 10" id="KW-0472">Membrane</keyword>
<dbReference type="PROSITE" id="PS51371">
    <property type="entry name" value="CBS"/>
    <property type="match status" value="2"/>
</dbReference>
<dbReference type="SMART" id="SM00116">
    <property type="entry name" value="CBS"/>
    <property type="match status" value="2"/>
</dbReference>
<reference evidence="15" key="1">
    <citation type="journal article" date="2019" name="Int. J. Syst. Evol. Microbiol.">
        <title>The Global Catalogue of Microorganisms (GCM) 10K type strain sequencing project: providing services to taxonomists for standard genome sequencing and annotation.</title>
        <authorList>
            <consortium name="The Broad Institute Genomics Platform"/>
            <consortium name="The Broad Institute Genome Sequencing Center for Infectious Disease"/>
            <person name="Wu L."/>
            <person name="Ma J."/>
        </authorList>
    </citation>
    <scope>NUCLEOTIDE SEQUENCE [LARGE SCALE GENOMIC DNA]</scope>
    <source>
        <strain evidence="15">JCM 16014</strain>
    </source>
</reference>
<dbReference type="InterPro" id="IPR000644">
    <property type="entry name" value="CBS_dom"/>
</dbReference>
<evidence type="ECO:0000256" key="4">
    <source>
        <dbReference type="ARBA" id="ARBA00022692"/>
    </source>
</evidence>
<dbReference type="Pfam" id="PF01595">
    <property type="entry name" value="CNNM"/>
    <property type="match status" value="1"/>
</dbReference>
<dbReference type="SUPFAM" id="SSF54631">
    <property type="entry name" value="CBS-domain pair"/>
    <property type="match status" value="1"/>
</dbReference>
<dbReference type="Proteomes" id="UP001500751">
    <property type="component" value="Unassembled WGS sequence"/>
</dbReference>
<keyword evidence="15" id="KW-1185">Reference proteome</keyword>
<dbReference type="InterPro" id="IPR002550">
    <property type="entry name" value="CNNM"/>
</dbReference>
<dbReference type="RefSeq" id="WP_344671982.1">
    <property type="nucleotide sequence ID" value="NZ_BAAAQN010000100.1"/>
</dbReference>
<keyword evidence="4 10" id="KW-0812">Transmembrane</keyword>
<keyword evidence="5" id="KW-0677">Repeat</keyword>
<evidence type="ECO:0000256" key="2">
    <source>
        <dbReference type="ARBA" id="ARBA00006337"/>
    </source>
</evidence>
<evidence type="ECO:0000256" key="10">
    <source>
        <dbReference type="PROSITE-ProRule" id="PRU01193"/>
    </source>
</evidence>
<feature type="transmembrane region" description="Helical" evidence="11">
    <location>
        <begin position="58"/>
        <end position="78"/>
    </location>
</feature>
<dbReference type="PANTHER" id="PTHR43099">
    <property type="entry name" value="UPF0053 PROTEIN YRKA"/>
    <property type="match status" value="1"/>
</dbReference>
<dbReference type="SMART" id="SM01091">
    <property type="entry name" value="CorC_HlyC"/>
    <property type="match status" value="1"/>
</dbReference>
<dbReference type="PANTHER" id="PTHR43099:SF6">
    <property type="entry name" value="UPF0053 PROTEIN RV1842C"/>
    <property type="match status" value="1"/>
</dbReference>
<dbReference type="InterPro" id="IPR016169">
    <property type="entry name" value="FAD-bd_PCMH_sub2"/>
</dbReference>
<dbReference type="PROSITE" id="PS51846">
    <property type="entry name" value="CNNM"/>
    <property type="match status" value="1"/>
</dbReference>
<comment type="caution">
    <text evidence="14">The sequence shown here is derived from an EMBL/GenBank/DDBJ whole genome shotgun (WGS) entry which is preliminary data.</text>
</comment>
<organism evidence="14 15">
    <name type="scientific">Catenulispora yoronensis</name>
    <dbReference type="NCBI Taxonomy" id="450799"/>
    <lineage>
        <taxon>Bacteria</taxon>
        <taxon>Bacillati</taxon>
        <taxon>Actinomycetota</taxon>
        <taxon>Actinomycetes</taxon>
        <taxon>Catenulisporales</taxon>
        <taxon>Catenulisporaceae</taxon>
        <taxon>Catenulispora</taxon>
    </lineage>
</organism>
<comment type="subcellular location">
    <subcellularLocation>
        <location evidence="1">Cell membrane</location>
        <topology evidence="1">Multi-pass membrane protein</topology>
    </subcellularLocation>
</comment>
<keyword evidence="7 9" id="KW-0129">CBS domain</keyword>
<evidence type="ECO:0000259" key="13">
    <source>
        <dbReference type="PROSITE" id="PS51846"/>
    </source>
</evidence>
<evidence type="ECO:0000256" key="8">
    <source>
        <dbReference type="ARBA" id="ARBA00023136"/>
    </source>
</evidence>
<evidence type="ECO:0000256" key="7">
    <source>
        <dbReference type="ARBA" id="ARBA00023122"/>
    </source>
</evidence>
<evidence type="ECO:0000313" key="15">
    <source>
        <dbReference type="Proteomes" id="UP001500751"/>
    </source>
</evidence>
<evidence type="ECO:0000256" key="5">
    <source>
        <dbReference type="ARBA" id="ARBA00022737"/>
    </source>
</evidence>
<protein>
    <submittedName>
        <fullName evidence="14">Hemolysin family protein</fullName>
    </submittedName>
</protein>
<evidence type="ECO:0000256" key="11">
    <source>
        <dbReference type="SAM" id="Phobius"/>
    </source>
</evidence>
<dbReference type="Pfam" id="PF03471">
    <property type="entry name" value="CorC_HlyC"/>
    <property type="match status" value="1"/>
</dbReference>